<evidence type="ECO:0000313" key="1">
    <source>
        <dbReference type="EMBL" id="KZD25191.1"/>
    </source>
</evidence>
<comment type="caution">
    <text evidence="1">The sequence shown here is derived from an EMBL/GenBank/DDBJ whole genome shotgun (WGS) entry which is preliminary data.</text>
</comment>
<dbReference type="RefSeq" id="WP_068729200.1">
    <property type="nucleotide sequence ID" value="NZ_LVYV01000001.1"/>
</dbReference>
<organism evidence="1 2">
    <name type="scientific">Tardiphaga robiniae</name>
    <dbReference type="NCBI Taxonomy" id="943830"/>
    <lineage>
        <taxon>Bacteria</taxon>
        <taxon>Pseudomonadati</taxon>
        <taxon>Pseudomonadota</taxon>
        <taxon>Alphaproteobacteria</taxon>
        <taxon>Hyphomicrobiales</taxon>
        <taxon>Nitrobacteraceae</taxon>
        <taxon>Tardiphaga</taxon>
    </lineage>
</organism>
<sequence length="64" mass="6279">MDMALVASALAMKAAGTQSQIATSIMKSNADMEKNTVLTLLGGAQQASQANLGAGVGGNVDIAA</sequence>
<accession>A0A161R7A5</accession>
<dbReference type="AlphaFoldDB" id="A0A161R7A5"/>
<dbReference type="OrthoDB" id="8129943at2"/>
<evidence type="ECO:0008006" key="3">
    <source>
        <dbReference type="Google" id="ProtNLM"/>
    </source>
</evidence>
<keyword evidence="2" id="KW-1185">Reference proteome</keyword>
<protein>
    <recommendedName>
        <fullName evidence="3">Motility protein</fullName>
    </recommendedName>
</protein>
<gene>
    <name evidence="1" type="ORF">A4A58_01660</name>
</gene>
<proteinExistence type="predicted"/>
<evidence type="ECO:0000313" key="2">
    <source>
        <dbReference type="Proteomes" id="UP000076574"/>
    </source>
</evidence>
<dbReference type="Proteomes" id="UP000076574">
    <property type="component" value="Unassembled WGS sequence"/>
</dbReference>
<dbReference type="EMBL" id="LVYV01000001">
    <property type="protein sequence ID" value="KZD25191.1"/>
    <property type="molecule type" value="Genomic_DNA"/>
</dbReference>
<reference evidence="1 2" key="1">
    <citation type="submission" date="2016-03" db="EMBL/GenBank/DDBJ databases">
        <title>Microsymbionts genomes from the relict species Vavilovia formosa (Stev.) Fed.</title>
        <authorList>
            <person name="Kopat V."/>
            <person name="Chirak E."/>
            <person name="Kimeklis A."/>
            <person name="Andronov E."/>
        </authorList>
    </citation>
    <scope>NUCLEOTIDE SEQUENCE [LARGE SCALE GENOMIC DNA]</scope>
    <source>
        <strain evidence="1 2">Vaf07</strain>
    </source>
</reference>
<dbReference type="InterPro" id="IPR025906">
    <property type="entry name" value="YjfB_motility"/>
</dbReference>
<dbReference type="STRING" id="943830.A4A58_01660"/>
<dbReference type="Pfam" id="PF14070">
    <property type="entry name" value="YjfB_motility"/>
    <property type="match status" value="1"/>
</dbReference>
<name>A0A161R7A5_9BRAD</name>